<dbReference type="GO" id="GO:0005524">
    <property type="term" value="F:ATP binding"/>
    <property type="evidence" value="ECO:0007669"/>
    <property type="project" value="UniProtKB-KW"/>
</dbReference>
<dbReference type="OrthoDB" id="439710at2759"/>
<evidence type="ECO:0000256" key="1">
    <source>
        <dbReference type="ARBA" id="ARBA00006303"/>
    </source>
</evidence>
<dbReference type="AlphaFoldDB" id="A0A871RAN5"/>
<dbReference type="InterPro" id="IPR004365">
    <property type="entry name" value="NA-bd_OB_tRNA"/>
</dbReference>
<comment type="similarity">
    <text evidence="1">Belongs to the class-II aminoacyl-tRNA synthetase family. Type 1 subfamily.</text>
</comment>
<dbReference type="Gene3D" id="3.30.1360.30">
    <property type="entry name" value="GAD-like domain"/>
    <property type="match status" value="1"/>
</dbReference>
<organism evidence="8 9">
    <name type="scientific">Dekkera bruxellensis</name>
    <name type="common">Brettanomyces custersii</name>
    <dbReference type="NCBI Taxonomy" id="5007"/>
    <lineage>
        <taxon>Eukaryota</taxon>
        <taxon>Fungi</taxon>
        <taxon>Dikarya</taxon>
        <taxon>Ascomycota</taxon>
        <taxon>Saccharomycotina</taxon>
        <taxon>Pichiomycetes</taxon>
        <taxon>Pichiales</taxon>
        <taxon>Pichiaceae</taxon>
        <taxon>Brettanomyces</taxon>
    </lineage>
</organism>
<reference evidence="8" key="1">
    <citation type="submission" date="2020-10" db="EMBL/GenBank/DDBJ databases">
        <authorList>
            <person name="Palmer J.M."/>
        </authorList>
    </citation>
    <scope>NUCLEOTIDE SEQUENCE</scope>
    <source>
        <strain evidence="8">UCD 2041</strain>
    </source>
</reference>
<dbReference type="PANTHER" id="PTHR22594:SF5">
    <property type="entry name" value="ASPARTATE--TRNA LIGASE, MITOCHONDRIAL"/>
    <property type="match status" value="1"/>
</dbReference>
<proteinExistence type="inferred from homology"/>
<dbReference type="EMBL" id="CP063135">
    <property type="protein sequence ID" value="QOU20142.1"/>
    <property type="molecule type" value="Genomic_DNA"/>
</dbReference>
<dbReference type="GO" id="GO:0005739">
    <property type="term" value="C:mitochondrion"/>
    <property type="evidence" value="ECO:0007669"/>
    <property type="project" value="TreeGrafter"/>
</dbReference>
<evidence type="ECO:0000259" key="7">
    <source>
        <dbReference type="PROSITE" id="PS50862"/>
    </source>
</evidence>
<keyword evidence="5" id="KW-0648">Protein biosynthesis</keyword>
<name>A0A871RAN5_DEKBR</name>
<feature type="domain" description="Aminoacyl-transfer RNA synthetases class-II family profile" evidence="7">
    <location>
        <begin position="151"/>
        <end position="598"/>
    </location>
</feature>
<dbReference type="Gene3D" id="3.30.930.10">
    <property type="entry name" value="Bira Bifunctional Protein, Domain 2"/>
    <property type="match status" value="1"/>
</dbReference>
<dbReference type="InterPro" id="IPR004364">
    <property type="entry name" value="Aa-tRNA-synt_II"/>
</dbReference>
<dbReference type="PROSITE" id="PS50862">
    <property type="entry name" value="AA_TRNA_LIGASE_II"/>
    <property type="match status" value="1"/>
</dbReference>
<dbReference type="InterPro" id="IPR012340">
    <property type="entry name" value="NA-bd_OB-fold"/>
</dbReference>
<evidence type="ECO:0000256" key="4">
    <source>
        <dbReference type="ARBA" id="ARBA00022840"/>
    </source>
</evidence>
<keyword evidence="3" id="KW-0547">Nucleotide-binding</keyword>
<dbReference type="Gene3D" id="2.40.50.140">
    <property type="entry name" value="Nucleic acid-binding proteins"/>
    <property type="match status" value="1"/>
</dbReference>
<dbReference type="InterPro" id="IPR004524">
    <property type="entry name" value="Asp-tRNA-ligase_1"/>
</dbReference>
<dbReference type="NCBIfam" id="TIGR00459">
    <property type="entry name" value="aspS_bact"/>
    <property type="match status" value="1"/>
</dbReference>
<dbReference type="RefSeq" id="XP_041136635.1">
    <property type="nucleotide sequence ID" value="XM_041283283.1"/>
</dbReference>
<dbReference type="GO" id="GO:0006422">
    <property type="term" value="P:aspartyl-tRNA aminoacylation"/>
    <property type="evidence" value="ECO:0007669"/>
    <property type="project" value="TreeGrafter"/>
</dbReference>
<dbReference type="InterPro" id="IPR045864">
    <property type="entry name" value="aa-tRNA-synth_II/BPL/LPL"/>
</dbReference>
<keyword evidence="4" id="KW-0067">ATP-binding</keyword>
<dbReference type="SUPFAM" id="SSF55681">
    <property type="entry name" value="Class II aaRS and biotin synthetases"/>
    <property type="match status" value="1"/>
</dbReference>
<dbReference type="PRINTS" id="PR01042">
    <property type="entry name" value="TRNASYNTHASP"/>
</dbReference>
<dbReference type="InterPro" id="IPR002312">
    <property type="entry name" value="Asp/Asn-tRNA-synth_IIb"/>
</dbReference>
<dbReference type="SUPFAM" id="SSF50249">
    <property type="entry name" value="Nucleic acid-binding proteins"/>
    <property type="match status" value="1"/>
</dbReference>
<keyword evidence="2" id="KW-0436">Ligase</keyword>
<evidence type="ECO:0000256" key="6">
    <source>
        <dbReference type="ARBA" id="ARBA00023146"/>
    </source>
</evidence>
<dbReference type="NCBIfam" id="NF001750">
    <property type="entry name" value="PRK00476.1"/>
    <property type="match status" value="1"/>
</dbReference>
<dbReference type="Pfam" id="PF00152">
    <property type="entry name" value="tRNA-synt_2"/>
    <property type="match status" value="1"/>
</dbReference>
<dbReference type="GO" id="GO:0004815">
    <property type="term" value="F:aspartate-tRNA ligase activity"/>
    <property type="evidence" value="ECO:0007669"/>
    <property type="project" value="TreeGrafter"/>
</dbReference>
<evidence type="ECO:0000256" key="2">
    <source>
        <dbReference type="ARBA" id="ARBA00022598"/>
    </source>
</evidence>
<accession>A0A871RAN5</accession>
<evidence type="ECO:0000256" key="5">
    <source>
        <dbReference type="ARBA" id="ARBA00022917"/>
    </source>
</evidence>
<dbReference type="HAMAP" id="MF_00044">
    <property type="entry name" value="Asp_tRNA_synth_type1"/>
    <property type="match status" value="1"/>
</dbReference>
<evidence type="ECO:0000313" key="9">
    <source>
        <dbReference type="Proteomes" id="UP000663131"/>
    </source>
</evidence>
<dbReference type="InterPro" id="IPR004115">
    <property type="entry name" value="GAD-like_sf"/>
</dbReference>
<sequence>MQKFAFKHFTHTIGDIQGSIPTFLNRKVVLNGWIDGNPRKISSKLVFAAFRDFNGDFTQLTAKGSEITKILRGLKPEDVLSVSGTVNSKRQRRGSNNNGAKEWELVVDNIEILNKSSEIATQLDSLKKTPSQYPPEYRYLQLRFPVYQNALKMRSKAAHIARSVFESMNFVEIETPLLFKSTPEGAKEFLVPTRRKGLFYALPQSPQQYKQMLMASGFKGYYQIAKCFRDEDLRSDRQPEFTQIDMEMSFAKSQDVQHVVQKLLKAIWKGIRGLPLYRIDPAKDGYLLEIEEAEDFPKLNYMEALTKYGIDKPDLRSTLYIQDVSQYFNGMPLKRSDFAVTEACVLKGALKLQKPSRELFIPENYSMRKPYVFKIRDEGELKSWARALPNGSNVSISDLNKKLGLEVGDIVAISDRQAFPYESPTPLGRFRQIAMINFPNSWRRHVIGSSDPTSRDIFVASWLVNFPLFSPTEGKIIDGYPEYEFSKLESTHHPFTMVKLEDYDLLDKEPLKAKGDHYDLVVNGVEVGGGSRRVHDAKLQQFIFSNILKIDNYPVLFGHLLRALSSGCPPHAGLAIGFDRMCSMLLGSSTIRDVVAFPKTQTGTDPVVESPSNIPDKTLALYGISVRK</sequence>
<keyword evidence="6" id="KW-0030">Aminoacyl-tRNA synthetase</keyword>
<dbReference type="InterPro" id="IPR006195">
    <property type="entry name" value="aa-tRNA-synth_II"/>
</dbReference>
<evidence type="ECO:0000256" key="3">
    <source>
        <dbReference type="ARBA" id="ARBA00022741"/>
    </source>
</evidence>
<dbReference type="Proteomes" id="UP000663131">
    <property type="component" value="Chromosome 7"/>
</dbReference>
<reference evidence="8" key="2">
    <citation type="journal article" name="BMC Genomics">
        <title>New genome assemblies reveal patterns of domestication and adaptation across Brettanomyces (Dekkera) species.</title>
        <authorList>
            <person name="Roach M.J."/>
            <person name="Borneman A.R."/>
        </authorList>
    </citation>
    <scope>NUCLEOTIDE SEQUENCE</scope>
    <source>
        <strain evidence="8">UCD 2041</strain>
    </source>
</reference>
<dbReference type="GeneID" id="64576717"/>
<protein>
    <recommendedName>
        <fullName evidence="7">Aminoacyl-transfer RNA synthetases class-II family profile domain-containing protein</fullName>
    </recommendedName>
</protein>
<dbReference type="Pfam" id="PF01336">
    <property type="entry name" value="tRNA_anti-codon"/>
    <property type="match status" value="1"/>
</dbReference>
<dbReference type="GO" id="GO:0003676">
    <property type="term" value="F:nucleic acid binding"/>
    <property type="evidence" value="ECO:0007669"/>
    <property type="project" value="InterPro"/>
</dbReference>
<evidence type="ECO:0000313" key="8">
    <source>
        <dbReference type="EMBL" id="QOU20142.1"/>
    </source>
</evidence>
<dbReference type="KEGG" id="bbrx:BRETT_004794"/>
<gene>
    <name evidence="8" type="ORF">BRETT_004794</name>
</gene>
<dbReference type="PANTHER" id="PTHR22594">
    <property type="entry name" value="ASPARTYL/LYSYL-TRNA SYNTHETASE"/>
    <property type="match status" value="1"/>
</dbReference>